<dbReference type="EMBL" id="QUBR01000003">
    <property type="protein sequence ID" value="REK69031.1"/>
    <property type="molecule type" value="Genomic_DNA"/>
</dbReference>
<dbReference type="EC" id="2.4.1.25" evidence="3 10"/>
<keyword evidence="7 10" id="KW-0119">Carbohydrate metabolism</keyword>
<accession>A0A371NZJ4</accession>
<dbReference type="SUPFAM" id="SSF51445">
    <property type="entry name" value="(Trans)glycosidases"/>
    <property type="match status" value="1"/>
</dbReference>
<evidence type="ECO:0000256" key="5">
    <source>
        <dbReference type="ARBA" id="ARBA00022676"/>
    </source>
</evidence>
<dbReference type="GO" id="GO:0005975">
    <property type="term" value="P:carbohydrate metabolic process"/>
    <property type="evidence" value="ECO:0007669"/>
    <property type="project" value="InterPro"/>
</dbReference>
<sequence length="685" mass="73463">MTSRAGGGGTPRCTRGGARGLAPSGSVRDAGTVTTPPDLVELAHAHGVATEYEGSDRTPVVVDPELVVAVLGMLDVDATSPEAVRASLDAARERDRATTLPPTVIAIEGQARALGVAARVHLEDGTTLETAGDLPGDLPLGWHTIVTDEQTSTLVVAPARMDDIRPTWGWMLQLYALRSTGSWGMGDFGDLAEFARRAATEQGAGVILVNPVQAVAPTHPVQRSPYSPASRRFANPLYLRITDTAAYAAADTATQAAVLALAPQRDTDAIDYDAVWDAKHAALELLWPHRPDIERELDVDASLRDFATFCALAEQHGGDWRDWPVSLQDPAGAAVTQARVDLAERIAFHAWLQHLCRQQLDAARSAAHDGGMGVGIVHDLPVGVSAGGPDTWSQREVFAPAVRVGCPADAFNELGQDWGLPPFKPAELAAAGYAPFRDVVRSVLQHADGIRIDHIAGLWRLWWIPPGEPAHRGTYVHYDADAMLAVLALEAHRAGAIIVGEDLGTVEDVVTETMHERGMLSSAVLWFERDWDAAGQPFRRPADWEPETMASVTTHDLPTATGWLDAEHVRLRASLDLLDGPVDEALAAAADDRAALMRLVDDEGIDTSDPVVALHAVIARAASRLVLSAPTDVVGERRQPNLPGTVDEYPNWRIPLPVTLEEFFDAPHVADVVAPLRAERPPAGD</sequence>
<keyword evidence="6 10" id="KW-0808">Transferase</keyword>
<evidence type="ECO:0000256" key="1">
    <source>
        <dbReference type="ARBA" id="ARBA00000439"/>
    </source>
</evidence>
<feature type="region of interest" description="Disordered" evidence="11">
    <location>
        <begin position="1"/>
        <end position="34"/>
    </location>
</feature>
<dbReference type="Pfam" id="PF02446">
    <property type="entry name" value="Glyco_hydro_77"/>
    <property type="match status" value="1"/>
</dbReference>
<evidence type="ECO:0000256" key="9">
    <source>
        <dbReference type="ARBA" id="ARBA00031501"/>
    </source>
</evidence>
<dbReference type="PANTHER" id="PTHR32438">
    <property type="entry name" value="4-ALPHA-GLUCANOTRANSFERASE DPE1, CHLOROPLASTIC/AMYLOPLASTIC"/>
    <property type="match status" value="1"/>
</dbReference>
<evidence type="ECO:0000256" key="2">
    <source>
        <dbReference type="ARBA" id="ARBA00005684"/>
    </source>
</evidence>
<comment type="catalytic activity">
    <reaction evidence="1 10">
        <text>Transfers a segment of a (1-&gt;4)-alpha-D-glucan to a new position in an acceptor, which may be glucose or a (1-&gt;4)-alpha-D-glucan.</text>
        <dbReference type="EC" id="2.4.1.25"/>
    </reaction>
</comment>
<comment type="caution">
    <text evidence="12">The sequence shown here is derived from an EMBL/GenBank/DDBJ whole genome shotgun (WGS) entry which is preliminary data.</text>
</comment>
<dbReference type="Proteomes" id="UP000265581">
    <property type="component" value="Unassembled WGS sequence"/>
</dbReference>
<dbReference type="OrthoDB" id="9811841at2"/>
<dbReference type="AlphaFoldDB" id="A0A371NZJ4"/>
<dbReference type="Gene3D" id="3.20.20.80">
    <property type="entry name" value="Glycosidases"/>
    <property type="match status" value="1"/>
</dbReference>
<comment type="similarity">
    <text evidence="2 10">Belongs to the disproportionating enzyme family.</text>
</comment>
<evidence type="ECO:0000256" key="6">
    <source>
        <dbReference type="ARBA" id="ARBA00022679"/>
    </source>
</evidence>
<evidence type="ECO:0000256" key="3">
    <source>
        <dbReference type="ARBA" id="ARBA00012560"/>
    </source>
</evidence>
<evidence type="ECO:0000256" key="11">
    <source>
        <dbReference type="SAM" id="MobiDB-lite"/>
    </source>
</evidence>
<dbReference type="NCBIfam" id="TIGR00217">
    <property type="entry name" value="malQ"/>
    <property type="match status" value="1"/>
</dbReference>
<evidence type="ECO:0000313" key="12">
    <source>
        <dbReference type="EMBL" id="REK69031.1"/>
    </source>
</evidence>
<dbReference type="PANTHER" id="PTHR32438:SF5">
    <property type="entry name" value="4-ALPHA-GLUCANOTRANSFERASE DPE1, CHLOROPLASTIC_AMYLOPLASTIC"/>
    <property type="match status" value="1"/>
</dbReference>
<keyword evidence="5 10" id="KW-0328">Glycosyltransferase</keyword>
<evidence type="ECO:0000313" key="13">
    <source>
        <dbReference type="Proteomes" id="UP000265581"/>
    </source>
</evidence>
<name>A0A371NZJ4_9ACTN</name>
<evidence type="ECO:0000256" key="8">
    <source>
        <dbReference type="ARBA" id="ARBA00031423"/>
    </source>
</evidence>
<protein>
    <recommendedName>
        <fullName evidence="4 10">4-alpha-glucanotransferase</fullName>
        <ecNumber evidence="3 10">2.4.1.25</ecNumber>
    </recommendedName>
    <alternativeName>
        <fullName evidence="8 10">Amylomaltase</fullName>
    </alternativeName>
    <alternativeName>
        <fullName evidence="9 10">Disproportionating enzyme</fullName>
    </alternativeName>
</protein>
<feature type="compositionally biased region" description="Gly residues" evidence="11">
    <location>
        <begin position="1"/>
        <end position="10"/>
    </location>
</feature>
<gene>
    <name evidence="12" type="primary">malQ</name>
    <name evidence="12" type="ORF">DX116_19480</name>
</gene>
<reference evidence="12 13" key="1">
    <citation type="submission" date="2018-08" db="EMBL/GenBank/DDBJ databases">
        <title>Aeromicrobium sp. M2KJ-4, whole genome shotgun sequence.</title>
        <authorList>
            <person name="Tuo L."/>
        </authorList>
    </citation>
    <scope>NUCLEOTIDE SEQUENCE [LARGE SCALE GENOMIC DNA]</scope>
    <source>
        <strain evidence="12 13">M2KJ-4</strain>
    </source>
</reference>
<organism evidence="12 13">
    <name type="scientific">Aeromicrobium endophyticum</name>
    <dbReference type="NCBI Taxonomy" id="2292704"/>
    <lineage>
        <taxon>Bacteria</taxon>
        <taxon>Bacillati</taxon>
        <taxon>Actinomycetota</taxon>
        <taxon>Actinomycetes</taxon>
        <taxon>Propionibacteriales</taxon>
        <taxon>Nocardioidaceae</taxon>
        <taxon>Aeromicrobium</taxon>
    </lineage>
</organism>
<keyword evidence="13" id="KW-1185">Reference proteome</keyword>
<proteinExistence type="inferred from homology"/>
<evidence type="ECO:0000256" key="10">
    <source>
        <dbReference type="RuleBase" id="RU361207"/>
    </source>
</evidence>
<evidence type="ECO:0000256" key="7">
    <source>
        <dbReference type="ARBA" id="ARBA00023277"/>
    </source>
</evidence>
<dbReference type="GO" id="GO:0004134">
    <property type="term" value="F:4-alpha-glucanotransferase activity"/>
    <property type="evidence" value="ECO:0007669"/>
    <property type="project" value="UniProtKB-EC"/>
</dbReference>
<evidence type="ECO:0000256" key="4">
    <source>
        <dbReference type="ARBA" id="ARBA00020295"/>
    </source>
</evidence>
<dbReference type="InterPro" id="IPR003385">
    <property type="entry name" value="Glyco_hydro_77"/>
</dbReference>
<dbReference type="InterPro" id="IPR017853">
    <property type="entry name" value="GH"/>
</dbReference>